<dbReference type="UniPathway" id="UPA00087">
    <property type="reaction ID" value="UER00173"/>
</dbReference>
<feature type="domain" description="Metalloenzyme" evidence="8">
    <location>
        <begin position="6"/>
        <end position="381"/>
    </location>
</feature>
<dbReference type="GO" id="GO:0005829">
    <property type="term" value="C:cytosol"/>
    <property type="evidence" value="ECO:0007669"/>
    <property type="project" value="TreeGrafter"/>
</dbReference>
<evidence type="ECO:0000256" key="3">
    <source>
        <dbReference type="ARBA" id="ARBA00022723"/>
    </source>
</evidence>
<dbReference type="PANTHER" id="PTHR21110">
    <property type="entry name" value="PHOSPHOPENTOMUTASE"/>
    <property type="match status" value="1"/>
</dbReference>
<dbReference type="SUPFAM" id="SSF53649">
    <property type="entry name" value="Alkaline phosphatase-like"/>
    <property type="match status" value="1"/>
</dbReference>
<keyword evidence="10" id="KW-1185">Reference proteome</keyword>
<comment type="pathway">
    <text evidence="6">Carbohydrate degradation; 2-deoxy-D-ribose 1-phosphate degradation; D-glyceraldehyde 3-phosphate and acetaldehyde from 2-deoxy-alpha-D-ribose 1-phosphate: step 1/2.</text>
</comment>
<gene>
    <name evidence="6" type="primary">deoB</name>
    <name evidence="9" type="ORF">T1815_03781</name>
</gene>
<dbReference type="InterPro" id="IPR010045">
    <property type="entry name" value="DeoB"/>
</dbReference>
<accession>A0A0M6WBW2</accession>
<comment type="catalytic activity">
    <reaction evidence="6">
        <text>2-deoxy-alpha-D-ribose 1-phosphate = 2-deoxy-D-ribose 5-phosphate</text>
        <dbReference type="Rhea" id="RHEA:27658"/>
        <dbReference type="ChEBI" id="CHEBI:57259"/>
        <dbReference type="ChEBI" id="CHEBI:62877"/>
        <dbReference type="EC" id="5.4.2.7"/>
    </reaction>
</comment>
<dbReference type="Proteomes" id="UP000049472">
    <property type="component" value="Unassembled WGS sequence"/>
</dbReference>
<evidence type="ECO:0000256" key="7">
    <source>
        <dbReference type="NCBIfam" id="TIGR01696"/>
    </source>
</evidence>
<dbReference type="HAMAP" id="MF_00740">
    <property type="entry name" value="Phosphopentomut"/>
    <property type="match status" value="1"/>
</dbReference>
<feature type="binding site" evidence="6">
    <location>
        <position position="288"/>
    </location>
    <ligand>
        <name>Mn(2+)</name>
        <dbReference type="ChEBI" id="CHEBI:29035"/>
        <label>2</label>
    </ligand>
</feature>
<dbReference type="SUPFAM" id="SSF143856">
    <property type="entry name" value="DeoB insert domain-like"/>
    <property type="match status" value="1"/>
</dbReference>
<dbReference type="PANTHER" id="PTHR21110:SF0">
    <property type="entry name" value="PHOSPHOPENTOMUTASE"/>
    <property type="match status" value="1"/>
</dbReference>
<dbReference type="InterPro" id="IPR017850">
    <property type="entry name" value="Alkaline_phosphatase_core_sf"/>
</dbReference>
<proteinExistence type="inferred from homology"/>
<dbReference type="Pfam" id="PF01676">
    <property type="entry name" value="Metalloenzyme"/>
    <property type="match status" value="1"/>
</dbReference>
<organism evidence="9 10">
    <name type="scientific">Agathobacter rectalis</name>
    <dbReference type="NCBI Taxonomy" id="39491"/>
    <lineage>
        <taxon>Bacteria</taxon>
        <taxon>Bacillati</taxon>
        <taxon>Bacillota</taxon>
        <taxon>Clostridia</taxon>
        <taxon>Lachnospirales</taxon>
        <taxon>Lachnospiraceae</taxon>
        <taxon>Agathobacter</taxon>
    </lineage>
</organism>
<dbReference type="AlphaFoldDB" id="A0A0M6WBW2"/>
<evidence type="ECO:0000256" key="5">
    <source>
        <dbReference type="ARBA" id="ARBA00023235"/>
    </source>
</evidence>
<keyword evidence="3 6" id="KW-0479">Metal-binding</keyword>
<feature type="binding site" evidence="6">
    <location>
        <position position="330"/>
    </location>
    <ligand>
        <name>Mn(2+)</name>
        <dbReference type="ChEBI" id="CHEBI:29035"/>
        <label>1</label>
    </ligand>
</feature>
<dbReference type="EMBL" id="CVRQ01000006">
    <property type="protein sequence ID" value="CRL32527.1"/>
    <property type="molecule type" value="Genomic_DNA"/>
</dbReference>
<feature type="binding site" evidence="6">
    <location>
        <position position="329"/>
    </location>
    <ligand>
        <name>Mn(2+)</name>
        <dbReference type="ChEBI" id="CHEBI:29035"/>
        <label>1</label>
    </ligand>
</feature>
<evidence type="ECO:0000259" key="8">
    <source>
        <dbReference type="Pfam" id="PF01676"/>
    </source>
</evidence>
<comment type="cofactor">
    <cofactor evidence="6">
        <name>Mn(2+)</name>
        <dbReference type="ChEBI" id="CHEBI:29035"/>
    </cofactor>
    <text evidence="6">Binds 2 manganese ions.</text>
</comment>
<evidence type="ECO:0000256" key="2">
    <source>
        <dbReference type="ARBA" id="ARBA00022490"/>
    </source>
</evidence>
<comment type="similarity">
    <text evidence="1 6">Belongs to the phosphopentomutase family.</text>
</comment>
<dbReference type="Gene3D" id="3.40.720.10">
    <property type="entry name" value="Alkaline Phosphatase, subunit A"/>
    <property type="match status" value="1"/>
</dbReference>
<comment type="function">
    <text evidence="6">Isomerase that catalyzes the conversion of deoxy-ribose 1-phosphate (dRib-1-P) and ribose 1-phosphate (Rib-1-P) to deoxy-ribose 5-phosphate (dRib-5-P) and ribose 5-phosphate (Rib-5-P), respectively.</text>
</comment>
<sequence>MKKYNRIFVIVLDSLGIGAMPDSERFGDIDVDTFGHILERMQTLDIPNLTRLGMLNLHCGGQMQPAAEPIGRFTRLAEASNGKDTMTGHWEMMGIKTEKPFKTFTEHGFPPELIAELEKQCGKKVIGNKSASGTEIIEELGEEEIKNGSMIVYTSADSVLQICGNEETFDLQNLYRCCEIARKITLKDEWRVGRVIARPYVGKKKGEFVRTSNRHDYALKPTGLTALNALKDSGLDVISVGKINDIFCGEGITEAFRSKSSVHGMEQTIDICEKDFKGLCFVNLVDFDALWGHRRNVTGYGEEIEKFDKNLGILMEKLRDDDLLILTADHGNDPTYKGTDHTREYVPFIAYSKSMKGGGAIEEEATFAVIGATITDNFGVKMPEGIIGHSILEEL</sequence>
<dbReference type="RefSeq" id="WP_055060937.1">
    <property type="nucleotide sequence ID" value="NZ_CVRQ01000006.1"/>
</dbReference>
<protein>
    <recommendedName>
        <fullName evidence="6 7">Phosphopentomutase</fullName>
        <ecNumber evidence="6 7">5.4.2.7</ecNumber>
    </recommendedName>
    <alternativeName>
        <fullName evidence="6">Phosphodeoxyribomutase</fullName>
    </alternativeName>
</protein>
<keyword evidence="5 6" id="KW-0413">Isomerase</keyword>
<feature type="binding site" evidence="6">
    <location>
        <position position="13"/>
    </location>
    <ligand>
        <name>Mn(2+)</name>
        <dbReference type="ChEBI" id="CHEBI:29035"/>
        <label>1</label>
    </ligand>
</feature>
<name>A0A0M6WBW2_9FIRM</name>
<evidence type="ECO:0000313" key="9">
    <source>
        <dbReference type="EMBL" id="CRL32527.1"/>
    </source>
</evidence>
<feature type="binding site" evidence="6">
    <location>
        <position position="293"/>
    </location>
    <ligand>
        <name>Mn(2+)</name>
        <dbReference type="ChEBI" id="CHEBI:29035"/>
        <label>2</label>
    </ligand>
</feature>
<dbReference type="FunFam" id="3.30.70.1250:FF:000001">
    <property type="entry name" value="Phosphopentomutase"/>
    <property type="match status" value="1"/>
</dbReference>
<comment type="catalytic activity">
    <reaction evidence="6">
        <text>alpha-D-ribose 1-phosphate = D-ribose 5-phosphate</text>
        <dbReference type="Rhea" id="RHEA:18793"/>
        <dbReference type="ChEBI" id="CHEBI:57720"/>
        <dbReference type="ChEBI" id="CHEBI:78346"/>
        <dbReference type="EC" id="5.4.2.7"/>
    </reaction>
</comment>
<keyword evidence="4 6" id="KW-0464">Manganese</keyword>
<feature type="binding site" evidence="6">
    <location>
        <position position="341"/>
    </location>
    <ligand>
        <name>Mn(2+)</name>
        <dbReference type="ChEBI" id="CHEBI:29035"/>
        <label>2</label>
    </ligand>
</feature>
<dbReference type="GO" id="GO:0000287">
    <property type="term" value="F:magnesium ion binding"/>
    <property type="evidence" value="ECO:0007669"/>
    <property type="project" value="UniProtKB-UniRule"/>
</dbReference>
<dbReference type="InterPro" id="IPR024052">
    <property type="entry name" value="Phosphopentomutase_DeoB_cap_sf"/>
</dbReference>
<evidence type="ECO:0000256" key="4">
    <source>
        <dbReference type="ARBA" id="ARBA00023211"/>
    </source>
</evidence>
<dbReference type="GO" id="GO:0008973">
    <property type="term" value="F:phosphopentomutase activity"/>
    <property type="evidence" value="ECO:0007669"/>
    <property type="project" value="UniProtKB-UniRule"/>
</dbReference>
<dbReference type="NCBIfam" id="TIGR01696">
    <property type="entry name" value="deoB"/>
    <property type="match status" value="1"/>
</dbReference>
<evidence type="ECO:0000313" key="10">
    <source>
        <dbReference type="Proteomes" id="UP000049472"/>
    </source>
</evidence>
<dbReference type="GO" id="GO:0006018">
    <property type="term" value="P:2-deoxyribose 1-phosphate catabolic process"/>
    <property type="evidence" value="ECO:0007669"/>
    <property type="project" value="UniProtKB-UniRule"/>
</dbReference>
<dbReference type="GO" id="GO:0043094">
    <property type="term" value="P:metabolic compound salvage"/>
    <property type="evidence" value="ECO:0007669"/>
    <property type="project" value="UniProtKB-UniRule"/>
</dbReference>
<reference evidence="10" key="1">
    <citation type="submission" date="2015-05" db="EMBL/GenBank/DDBJ databases">
        <authorList>
            <consortium name="Pathogen Informatics"/>
        </authorList>
    </citation>
    <scope>NUCLEOTIDE SEQUENCE [LARGE SCALE GENOMIC DNA]</scope>
    <source>
        <strain evidence="10">T1-815</strain>
    </source>
</reference>
<keyword evidence="2 6" id="KW-0963">Cytoplasm</keyword>
<dbReference type="PIRSF" id="PIRSF001491">
    <property type="entry name" value="Ppentomutase"/>
    <property type="match status" value="1"/>
</dbReference>
<evidence type="ECO:0000256" key="6">
    <source>
        <dbReference type="HAMAP-Rule" id="MF_00740"/>
    </source>
</evidence>
<dbReference type="InterPro" id="IPR006124">
    <property type="entry name" value="Metalloenzyme"/>
</dbReference>
<dbReference type="GO" id="GO:0009117">
    <property type="term" value="P:nucleotide metabolic process"/>
    <property type="evidence" value="ECO:0007669"/>
    <property type="project" value="UniProtKB-UniRule"/>
</dbReference>
<dbReference type="GO" id="GO:0030145">
    <property type="term" value="F:manganese ion binding"/>
    <property type="evidence" value="ECO:0007669"/>
    <property type="project" value="UniProtKB-UniRule"/>
</dbReference>
<comment type="subcellular location">
    <subcellularLocation>
        <location evidence="6">Cytoplasm</location>
    </subcellularLocation>
</comment>
<dbReference type="EC" id="5.4.2.7" evidence="6 7"/>
<dbReference type="Gene3D" id="3.30.70.1250">
    <property type="entry name" value="Phosphopentomutase"/>
    <property type="match status" value="1"/>
</dbReference>
<dbReference type="NCBIfam" id="NF003766">
    <property type="entry name" value="PRK05362.1"/>
    <property type="match status" value="1"/>
</dbReference>
<evidence type="ECO:0000256" key="1">
    <source>
        <dbReference type="ARBA" id="ARBA00010373"/>
    </source>
</evidence>
<dbReference type="CDD" id="cd16009">
    <property type="entry name" value="PPM"/>
    <property type="match status" value="1"/>
</dbReference>
<dbReference type="GO" id="GO:0006015">
    <property type="term" value="P:5-phosphoribose 1-diphosphate biosynthetic process"/>
    <property type="evidence" value="ECO:0007669"/>
    <property type="project" value="UniProtKB-UniPathway"/>
</dbReference>